<feature type="transmembrane region" description="Helical" evidence="8">
    <location>
        <begin position="66"/>
        <end position="95"/>
    </location>
</feature>
<comment type="similarity">
    <text evidence="2">Belongs to the MreD family.</text>
</comment>
<keyword evidence="5" id="KW-0133">Cell shape</keyword>
<keyword evidence="6 8" id="KW-1133">Transmembrane helix</keyword>
<name>A0A501XJR5_9SPHN</name>
<feature type="transmembrane region" description="Helical" evidence="8">
    <location>
        <begin position="107"/>
        <end position="126"/>
    </location>
</feature>
<feature type="transmembrane region" description="Helical" evidence="8">
    <location>
        <begin position="138"/>
        <end position="160"/>
    </location>
</feature>
<evidence type="ECO:0000256" key="4">
    <source>
        <dbReference type="ARBA" id="ARBA00022692"/>
    </source>
</evidence>
<dbReference type="GO" id="GO:0008360">
    <property type="term" value="P:regulation of cell shape"/>
    <property type="evidence" value="ECO:0007669"/>
    <property type="project" value="UniProtKB-KW"/>
</dbReference>
<proteinExistence type="inferred from homology"/>
<evidence type="ECO:0000256" key="1">
    <source>
        <dbReference type="ARBA" id="ARBA00004651"/>
    </source>
</evidence>
<evidence type="ECO:0000256" key="3">
    <source>
        <dbReference type="ARBA" id="ARBA00022475"/>
    </source>
</evidence>
<comment type="caution">
    <text evidence="9">The sequence shown here is derived from an EMBL/GenBank/DDBJ whole genome shotgun (WGS) entry which is preliminary data.</text>
</comment>
<gene>
    <name evidence="9" type="primary">mreD</name>
    <name evidence="9" type="ORF">FJQ54_10955</name>
</gene>
<dbReference type="NCBIfam" id="TIGR03426">
    <property type="entry name" value="shape_MreD"/>
    <property type="match status" value="1"/>
</dbReference>
<dbReference type="GO" id="GO:0005886">
    <property type="term" value="C:plasma membrane"/>
    <property type="evidence" value="ECO:0007669"/>
    <property type="project" value="UniProtKB-SubCell"/>
</dbReference>
<protein>
    <submittedName>
        <fullName evidence="9">Rod shape-determining protein MreD</fullName>
    </submittedName>
</protein>
<comment type="subcellular location">
    <subcellularLocation>
        <location evidence="1">Cell membrane</location>
        <topology evidence="1">Multi-pass membrane protein</topology>
    </subcellularLocation>
</comment>
<evidence type="ECO:0000256" key="2">
    <source>
        <dbReference type="ARBA" id="ARBA00007776"/>
    </source>
</evidence>
<evidence type="ECO:0000256" key="6">
    <source>
        <dbReference type="ARBA" id="ARBA00022989"/>
    </source>
</evidence>
<organism evidence="9 10">
    <name type="scientific">Sandaracinobacter neustonicus</name>
    <dbReference type="NCBI Taxonomy" id="1715348"/>
    <lineage>
        <taxon>Bacteria</taxon>
        <taxon>Pseudomonadati</taxon>
        <taxon>Pseudomonadota</taxon>
        <taxon>Alphaproteobacteria</taxon>
        <taxon>Sphingomonadales</taxon>
        <taxon>Sphingosinicellaceae</taxon>
        <taxon>Sandaracinobacter</taxon>
    </lineage>
</organism>
<keyword evidence="3" id="KW-1003">Cell membrane</keyword>
<keyword evidence="7 8" id="KW-0472">Membrane</keyword>
<reference evidence="9 10" key="1">
    <citation type="submission" date="2019-06" db="EMBL/GenBank/DDBJ databases">
        <authorList>
            <person name="Lee I."/>
            <person name="Jang G.I."/>
            <person name="Hwang C.Y."/>
        </authorList>
    </citation>
    <scope>NUCLEOTIDE SEQUENCE [LARGE SCALE GENOMIC DNA]</scope>
    <source>
        <strain evidence="9 10">PAMC 28131</strain>
    </source>
</reference>
<dbReference type="Pfam" id="PF04093">
    <property type="entry name" value="MreD"/>
    <property type="match status" value="1"/>
</dbReference>
<dbReference type="EMBL" id="VFSU01000026">
    <property type="protein sequence ID" value="TPE60514.1"/>
    <property type="molecule type" value="Genomic_DNA"/>
</dbReference>
<sequence length="171" mass="18443">MSNLNRERITPGEIARRLLPAGTVLLSLLVMALPLPLAWGVMPNLALLFVILWASIQPRLMPVWAGFLLGLFADLLFGGRIGIWALIFPLAVGVVRVAEERVEGHSLAVDWAFAALLVMLAQLLAWQLNSFLGSSAPLLPFLVQGAVTLIAYPLAATLGARTQRRLTDLGG</sequence>
<dbReference type="OrthoDB" id="7426601at2"/>
<evidence type="ECO:0000313" key="10">
    <source>
        <dbReference type="Proteomes" id="UP000319897"/>
    </source>
</evidence>
<dbReference type="AlphaFoldDB" id="A0A501XJR5"/>
<dbReference type="RefSeq" id="WP_140928450.1">
    <property type="nucleotide sequence ID" value="NZ_VFSU01000026.1"/>
</dbReference>
<evidence type="ECO:0000256" key="5">
    <source>
        <dbReference type="ARBA" id="ARBA00022960"/>
    </source>
</evidence>
<keyword evidence="4 8" id="KW-0812">Transmembrane</keyword>
<accession>A0A501XJR5</accession>
<evidence type="ECO:0000256" key="8">
    <source>
        <dbReference type="SAM" id="Phobius"/>
    </source>
</evidence>
<feature type="transmembrane region" description="Helical" evidence="8">
    <location>
        <begin position="21"/>
        <end position="54"/>
    </location>
</feature>
<dbReference type="InterPro" id="IPR007227">
    <property type="entry name" value="Cell_shape_determining_MreD"/>
</dbReference>
<evidence type="ECO:0000313" key="9">
    <source>
        <dbReference type="EMBL" id="TPE60514.1"/>
    </source>
</evidence>
<evidence type="ECO:0000256" key="7">
    <source>
        <dbReference type="ARBA" id="ARBA00023136"/>
    </source>
</evidence>
<dbReference type="Proteomes" id="UP000319897">
    <property type="component" value="Unassembled WGS sequence"/>
</dbReference>
<keyword evidence="10" id="KW-1185">Reference proteome</keyword>